<dbReference type="CDD" id="cd04301">
    <property type="entry name" value="NAT_SF"/>
    <property type="match status" value="1"/>
</dbReference>
<dbReference type="InterPro" id="IPR000182">
    <property type="entry name" value="GNAT_dom"/>
</dbReference>
<dbReference type="Pfam" id="PF00583">
    <property type="entry name" value="Acetyltransf_1"/>
    <property type="match status" value="1"/>
</dbReference>
<dbReference type="SUPFAM" id="SSF55729">
    <property type="entry name" value="Acyl-CoA N-acyltransferases (Nat)"/>
    <property type="match status" value="1"/>
</dbReference>
<evidence type="ECO:0000259" key="1">
    <source>
        <dbReference type="PROSITE" id="PS51186"/>
    </source>
</evidence>
<sequence>MGLLCSAAGTVNSVTGPGIRPAESDDLARLVELNNAAVPAVNHLTLDEMAWFLQVAHLCLVAEVPEDGTVVAFLVGLDGPECSYGSLNYEYFCDRYDRFLYVDRVVVDPVAWGRGLGQGFYRAFVASAAGHTHLCAEVNTVPRNERSLDFHQRFGFKAIGERSDGGTGKTVRMFALEI</sequence>
<dbReference type="PIRSF" id="PIRSF028520">
    <property type="entry name" value="UCP028520"/>
    <property type="match status" value="1"/>
</dbReference>
<gene>
    <name evidence="2" type="ORF">METZ01_LOCUS33675</name>
</gene>
<organism evidence="2">
    <name type="scientific">marine metagenome</name>
    <dbReference type="NCBI Taxonomy" id="408172"/>
    <lineage>
        <taxon>unclassified sequences</taxon>
        <taxon>metagenomes</taxon>
        <taxon>ecological metagenomes</taxon>
    </lineage>
</organism>
<evidence type="ECO:0000313" key="2">
    <source>
        <dbReference type="EMBL" id="SUZ80821.1"/>
    </source>
</evidence>
<dbReference type="EMBL" id="UINC01001442">
    <property type="protein sequence ID" value="SUZ80821.1"/>
    <property type="molecule type" value="Genomic_DNA"/>
</dbReference>
<dbReference type="GO" id="GO:0016747">
    <property type="term" value="F:acyltransferase activity, transferring groups other than amino-acyl groups"/>
    <property type="evidence" value="ECO:0007669"/>
    <property type="project" value="InterPro"/>
</dbReference>
<dbReference type="InterPro" id="IPR016890">
    <property type="entry name" value="UCP028520"/>
</dbReference>
<reference evidence="2" key="1">
    <citation type="submission" date="2018-05" db="EMBL/GenBank/DDBJ databases">
        <authorList>
            <person name="Lanie J.A."/>
            <person name="Ng W.-L."/>
            <person name="Kazmierczak K.M."/>
            <person name="Andrzejewski T.M."/>
            <person name="Davidsen T.M."/>
            <person name="Wayne K.J."/>
            <person name="Tettelin H."/>
            <person name="Glass J.I."/>
            <person name="Rusch D."/>
            <person name="Podicherti R."/>
            <person name="Tsui H.-C.T."/>
            <person name="Winkler M.E."/>
        </authorList>
    </citation>
    <scope>NUCLEOTIDE SEQUENCE</scope>
</reference>
<name>A0A381QN80_9ZZZZ</name>
<protein>
    <recommendedName>
        <fullName evidence="1">N-acetyltransferase domain-containing protein</fullName>
    </recommendedName>
</protein>
<feature type="domain" description="N-acetyltransferase" evidence="1">
    <location>
        <begin position="17"/>
        <end position="178"/>
    </location>
</feature>
<dbReference type="Gene3D" id="3.40.630.30">
    <property type="match status" value="1"/>
</dbReference>
<dbReference type="InterPro" id="IPR016181">
    <property type="entry name" value="Acyl_CoA_acyltransferase"/>
</dbReference>
<dbReference type="AlphaFoldDB" id="A0A381QN80"/>
<dbReference type="PROSITE" id="PS51186">
    <property type="entry name" value="GNAT"/>
    <property type="match status" value="1"/>
</dbReference>
<accession>A0A381QN80</accession>
<proteinExistence type="predicted"/>